<dbReference type="InterPro" id="IPR016031">
    <property type="entry name" value="Trp_RNA-bd_attenuator-like_dom"/>
</dbReference>
<dbReference type="AlphaFoldDB" id="A0A1W6K2Q8"/>
<dbReference type="OrthoDB" id="7592at2157"/>
<dbReference type="InterPro" id="IPR036983">
    <property type="entry name" value="AIM24_sf"/>
</dbReference>
<dbReference type="SUPFAM" id="SSF51219">
    <property type="entry name" value="TRAP-like"/>
    <property type="match status" value="1"/>
</dbReference>
<dbReference type="InterPro" id="IPR002838">
    <property type="entry name" value="AIM24"/>
</dbReference>
<dbReference type="PANTHER" id="PTHR43657:SF1">
    <property type="entry name" value="ALTERED INHERITANCE OF MITOCHONDRIA PROTEIN 24, MITOCHONDRIAL"/>
    <property type="match status" value="1"/>
</dbReference>
<gene>
    <name evidence="1" type="ORF">B6F84_12445</name>
</gene>
<protein>
    <submittedName>
        <fullName evidence="1">TIGR00266 family protein</fullName>
    </submittedName>
</protein>
<dbReference type="NCBIfam" id="TIGR00266">
    <property type="entry name" value="TIGR00266 family protein"/>
    <property type="match status" value="1"/>
</dbReference>
<dbReference type="KEGG" id="aman:B6F84_12445"/>
<keyword evidence="2" id="KW-1185">Reference proteome</keyword>
<evidence type="ECO:0000313" key="2">
    <source>
        <dbReference type="Proteomes" id="UP000193404"/>
    </source>
</evidence>
<dbReference type="Pfam" id="PF01987">
    <property type="entry name" value="AIM24"/>
    <property type="match status" value="1"/>
</dbReference>
<dbReference type="Gene3D" id="3.60.160.10">
    <property type="entry name" value="Mitochondrial biogenesis AIM24"/>
    <property type="match status" value="1"/>
</dbReference>
<evidence type="ECO:0000313" key="1">
    <source>
        <dbReference type="EMBL" id="ARM76742.1"/>
    </source>
</evidence>
<dbReference type="STRING" id="282676.B6F84_12445"/>
<sequence>MPQYEVVGDDIQYVKVYLNPGEKIYGDAGHVVMKSDSTQMQTRMRGGFFAGIKREITGGSFFVTEFQGPGEVVFAGIFPGKIIGLPLAGNGILAQSHTFLFAEDGINYDEKMAKLTAGLFGGEGLFLAHFYGAGNVFIHSYGGLYVKNLQPGEVIQVEASHLMAMDDGMQYSIQRVGGLRSILFAHEGLFFVRIEGPGRVWIHTLTIEQLAQEIAGYIGGGTGTGGQQGGPGINVGGIDINL</sequence>
<organism evidence="1 2">
    <name type="scientific">Acidianus manzaensis</name>
    <dbReference type="NCBI Taxonomy" id="282676"/>
    <lineage>
        <taxon>Archaea</taxon>
        <taxon>Thermoproteota</taxon>
        <taxon>Thermoprotei</taxon>
        <taxon>Sulfolobales</taxon>
        <taxon>Sulfolobaceae</taxon>
        <taxon>Acidianus</taxon>
    </lineage>
</organism>
<reference evidence="1 2" key="1">
    <citation type="submission" date="2017-03" db="EMBL/GenBank/DDBJ databases">
        <title>Sulfur activation and transportation mechanism of thermophilic Archaea Acidianus manzaensis YN-25.</title>
        <authorList>
            <person name="Ma Y."/>
            <person name="Yang Y."/>
            <person name="Xia J."/>
        </authorList>
    </citation>
    <scope>NUCLEOTIDE SEQUENCE [LARGE SCALE GENOMIC DNA]</scope>
    <source>
        <strain evidence="1 2">YN-25</strain>
    </source>
</reference>
<name>A0A1W6K2Q8_9CREN</name>
<accession>A0A1W6K2Q8</accession>
<dbReference type="GeneID" id="41591747"/>
<dbReference type="PANTHER" id="PTHR43657">
    <property type="entry name" value="TRYPTOPHAN RNA-BINDING ATTENUATOR PROTEIN-LIKE PROTEIN"/>
    <property type="match status" value="1"/>
</dbReference>
<dbReference type="RefSeq" id="WP_148692536.1">
    <property type="nucleotide sequence ID" value="NZ_CP020477.1"/>
</dbReference>
<proteinExistence type="predicted"/>
<dbReference type="Proteomes" id="UP000193404">
    <property type="component" value="Chromosome"/>
</dbReference>
<dbReference type="EMBL" id="CP020477">
    <property type="protein sequence ID" value="ARM76742.1"/>
    <property type="molecule type" value="Genomic_DNA"/>
</dbReference>